<reference evidence="11" key="1">
    <citation type="journal article" date="2023" name="Science">
        <title>Genome structures resolve the early diversification of teleost fishes.</title>
        <authorList>
            <person name="Parey E."/>
            <person name="Louis A."/>
            <person name="Montfort J."/>
            <person name="Bouchez O."/>
            <person name="Roques C."/>
            <person name="Iampietro C."/>
            <person name="Lluch J."/>
            <person name="Castinel A."/>
            <person name="Donnadieu C."/>
            <person name="Desvignes T."/>
            <person name="Floi Bucao C."/>
            <person name="Jouanno E."/>
            <person name="Wen M."/>
            <person name="Mejri S."/>
            <person name="Dirks R."/>
            <person name="Jansen H."/>
            <person name="Henkel C."/>
            <person name="Chen W.J."/>
            <person name="Zahm M."/>
            <person name="Cabau C."/>
            <person name="Klopp C."/>
            <person name="Thompson A.W."/>
            <person name="Robinson-Rechavi M."/>
            <person name="Braasch I."/>
            <person name="Lecointre G."/>
            <person name="Bobe J."/>
            <person name="Postlethwait J.H."/>
            <person name="Berthelot C."/>
            <person name="Roest Crollius H."/>
            <person name="Guiguen Y."/>
        </authorList>
    </citation>
    <scope>NUCLEOTIDE SEQUENCE</scope>
    <source>
        <strain evidence="11">WJC10195</strain>
    </source>
</reference>
<evidence type="ECO:0000256" key="10">
    <source>
        <dbReference type="RuleBase" id="RU363122"/>
    </source>
</evidence>
<comment type="subcellular location">
    <subcellularLocation>
        <location evidence="1 10">Membrane</location>
        <topology evidence="1 10">Multi-pass membrane protein</topology>
    </subcellularLocation>
</comment>
<comment type="similarity">
    <text evidence="2 10">Belongs to the SCAMP family.</text>
</comment>
<evidence type="ECO:0000256" key="7">
    <source>
        <dbReference type="ARBA" id="ARBA00022989"/>
    </source>
</evidence>
<organism evidence="11 12">
    <name type="scientific">Synaphobranchus kaupii</name>
    <name type="common">Kaup's arrowtooth eel</name>
    <dbReference type="NCBI Taxonomy" id="118154"/>
    <lineage>
        <taxon>Eukaryota</taxon>
        <taxon>Metazoa</taxon>
        <taxon>Chordata</taxon>
        <taxon>Craniata</taxon>
        <taxon>Vertebrata</taxon>
        <taxon>Euteleostomi</taxon>
        <taxon>Actinopterygii</taxon>
        <taxon>Neopterygii</taxon>
        <taxon>Teleostei</taxon>
        <taxon>Anguilliformes</taxon>
        <taxon>Synaphobranchidae</taxon>
        <taxon>Synaphobranchus</taxon>
    </lineage>
</organism>
<proteinExistence type="inferred from homology"/>
<comment type="caution">
    <text evidence="11">The sequence shown here is derived from an EMBL/GenBank/DDBJ whole genome shotgun (WGS) entry which is preliminary data.</text>
</comment>
<feature type="transmembrane region" description="Helical" evidence="10">
    <location>
        <begin position="81"/>
        <end position="101"/>
    </location>
</feature>
<name>A0A9Q1FN19_SYNKA</name>
<gene>
    <name evidence="11" type="ORF">SKAU_G00117630</name>
</gene>
<feature type="non-terminal residue" evidence="11">
    <location>
        <position position="269"/>
    </location>
</feature>
<dbReference type="OrthoDB" id="242866at2759"/>
<evidence type="ECO:0000256" key="3">
    <source>
        <dbReference type="ARBA" id="ARBA00022448"/>
    </source>
</evidence>
<keyword evidence="7 10" id="KW-1133">Transmembrane helix</keyword>
<keyword evidence="4" id="KW-0597">Phosphoprotein</keyword>
<dbReference type="InterPro" id="IPR007273">
    <property type="entry name" value="SCAMP"/>
</dbReference>
<protein>
    <recommendedName>
        <fullName evidence="10">Secretory carrier-associated membrane protein</fullName>
        <shortName evidence="10">Secretory carrier membrane protein</shortName>
    </recommendedName>
</protein>
<evidence type="ECO:0000256" key="5">
    <source>
        <dbReference type="ARBA" id="ARBA00022692"/>
    </source>
</evidence>
<dbReference type="EMBL" id="JAINUF010000004">
    <property type="protein sequence ID" value="KAJ8362932.1"/>
    <property type="molecule type" value="Genomic_DNA"/>
</dbReference>
<keyword evidence="8 10" id="KW-0472">Membrane</keyword>
<evidence type="ECO:0000256" key="4">
    <source>
        <dbReference type="ARBA" id="ARBA00022553"/>
    </source>
</evidence>
<evidence type="ECO:0000256" key="2">
    <source>
        <dbReference type="ARBA" id="ARBA00010482"/>
    </source>
</evidence>
<comment type="function">
    <text evidence="9">Probably involved in membrane protein trafficking.</text>
</comment>
<feature type="transmembrane region" description="Helical" evidence="10">
    <location>
        <begin position="113"/>
        <end position="132"/>
    </location>
</feature>
<dbReference type="PANTHER" id="PTHR10687:SF11">
    <property type="entry name" value="SECRETORY CARRIER-ASSOCIATED MEMBRANE PROTEIN 4"/>
    <property type="match status" value="1"/>
</dbReference>
<dbReference type="Proteomes" id="UP001152622">
    <property type="component" value="Chromosome 4"/>
</dbReference>
<feature type="transmembrane region" description="Helical" evidence="10">
    <location>
        <begin position="144"/>
        <end position="174"/>
    </location>
</feature>
<dbReference type="Pfam" id="PF04144">
    <property type="entry name" value="SCAMP"/>
    <property type="match status" value="1"/>
</dbReference>
<evidence type="ECO:0000256" key="8">
    <source>
        <dbReference type="ARBA" id="ARBA00023136"/>
    </source>
</evidence>
<keyword evidence="5 10" id="KW-0812">Transmembrane</keyword>
<accession>A0A9Q1FN19</accession>
<dbReference type="GO" id="GO:0015031">
    <property type="term" value="P:protein transport"/>
    <property type="evidence" value="ECO:0007669"/>
    <property type="project" value="UniProtKB-KW"/>
</dbReference>
<dbReference type="GO" id="GO:0055038">
    <property type="term" value="C:recycling endosome membrane"/>
    <property type="evidence" value="ECO:0007669"/>
    <property type="project" value="TreeGrafter"/>
</dbReference>
<evidence type="ECO:0000313" key="11">
    <source>
        <dbReference type="EMBL" id="KAJ8362932.1"/>
    </source>
</evidence>
<keyword evidence="12" id="KW-1185">Reference proteome</keyword>
<dbReference type="GO" id="GO:0032588">
    <property type="term" value="C:trans-Golgi network membrane"/>
    <property type="evidence" value="ECO:0007669"/>
    <property type="project" value="TreeGrafter"/>
</dbReference>
<evidence type="ECO:0000256" key="6">
    <source>
        <dbReference type="ARBA" id="ARBA00022927"/>
    </source>
</evidence>
<dbReference type="PANTHER" id="PTHR10687">
    <property type="entry name" value="SECRETORY CARRIER-ASSOCIATED MEMBRANE PROTEIN SCAMP"/>
    <property type="match status" value="1"/>
</dbReference>
<evidence type="ECO:0000313" key="12">
    <source>
        <dbReference type="Proteomes" id="UP001152622"/>
    </source>
</evidence>
<keyword evidence="6" id="KW-0653">Protein transport</keyword>
<sequence>TNPIIQDIDFLESTGWAGVSRAGVSGSQQVRDSRKTRKMPERVNNFPPLPRFIRIKPCFYQNVDEEIPPQYCQLIRRVYNLWILYSATLCVNVVSCIAWWAGGGSGTNFGLSLLWLILFSPCSYTCWFRPLYKAFRADSSFNFMSFFFVFFLQCVLAIIQAVGISGWGACGWIAAVLFFSENVGSAVVMLFSALLFSLVAVLMVLVLIRVHRLYRGGGGSLQRAQEEWSSGAWKSAPVRDAGFNAISVSGPSLPQYPAAVPSYPESGPW</sequence>
<keyword evidence="3 10" id="KW-0813">Transport</keyword>
<feature type="transmembrane region" description="Helical" evidence="10">
    <location>
        <begin position="186"/>
        <end position="208"/>
    </location>
</feature>
<dbReference type="AlphaFoldDB" id="A0A9Q1FN19"/>
<evidence type="ECO:0000256" key="9">
    <source>
        <dbReference type="ARBA" id="ARBA00037350"/>
    </source>
</evidence>
<evidence type="ECO:0000256" key="1">
    <source>
        <dbReference type="ARBA" id="ARBA00004141"/>
    </source>
</evidence>